<evidence type="ECO:0000313" key="3">
    <source>
        <dbReference type="EMBL" id="KAK6754623.1"/>
    </source>
</evidence>
<keyword evidence="1" id="KW-0472">Membrane</keyword>
<feature type="transmembrane region" description="Helical" evidence="1">
    <location>
        <begin position="7"/>
        <end position="26"/>
    </location>
</feature>
<dbReference type="PANTHER" id="PTHR46825:SF9">
    <property type="entry name" value="BETA-LACTAMASE-RELATED DOMAIN-CONTAINING PROTEIN"/>
    <property type="match status" value="1"/>
</dbReference>
<protein>
    <recommendedName>
        <fullName evidence="2">Beta-lactamase-related domain-containing protein</fullName>
    </recommendedName>
</protein>
<dbReference type="Proteomes" id="UP001303046">
    <property type="component" value="Unassembled WGS sequence"/>
</dbReference>
<dbReference type="SUPFAM" id="SSF56601">
    <property type="entry name" value="beta-lactamase/transpeptidase-like"/>
    <property type="match status" value="1"/>
</dbReference>
<proteinExistence type="predicted"/>
<dbReference type="Gene3D" id="3.40.710.10">
    <property type="entry name" value="DD-peptidase/beta-lactamase superfamily"/>
    <property type="match status" value="1"/>
</dbReference>
<dbReference type="EMBL" id="JAVFWL010000005">
    <property type="protein sequence ID" value="KAK6754623.1"/>
    <property type="molecule type" value="Genomic_DNA"/>
</dbReference>
<evidence type="ECO:0000256" key="1">
    <source>
        <dbReference type="SAM" id="Phobius"/>
    </source>
</evidence>
<feature type="transmembrane region" description="Helical" evidence="1">
    <location>
        <begin position="61"/>
        <end position="82"/>
    </location>
</feature>
<gene>
    <name evidence="3" type="primary">Necator_chrV.g18339</name>
    <name evidence="3" type="ORF">RB195_013548</name>
</gene>
<name>A0ABR1DWE5_NECAM</name>
<evidence type="ECO:0000313" key="4">
    <source>
        <dbReference type="Proteomes" id="UP001303046"/>
    </source>
</evidence>
<keyword evidence="1" id="KW-1133">Transmembrane helix</keyword>
<dbReference type="InterPro" id="IPR012338">
    <property type="entry name" value="Beta-lactam/transpept-like"/>
</dbReference>
<keyword evidence="4" id="KW-1185">Reference proteome</keyword>
<dbReference type="InterPro" id="IPR050491">
    <property type="entry name" value="AmpC-like"/>
</dbReference>
<dbReference type="InterPro" id="IPR001466">
    <property type="entry name" value="Beta-lactam-related"/>
</dbReference>
<sequence>MPRSPRTFGNFAIFISLVVIFIRTALYGSLVRSDATIIMFCRIKLAASVRSTTISVAFFDYIIGLHPIIPVIHLNRSFWLFVVPPTWNKNKTNITSSKAFELRAMIASLLPFLLLITPHFIPYSCGQVLVQYHLRDLWRTRRSSGVHLFPTLISSVYPGFAGFKRDTGASRIHMSTEDVQSYAKELNGSEVISICSYTYMKSVFYVVNTDEILNGDTVEISLNLTMLELETTTEEMLAKQMKPSYICRGADGRFQAVWRGSKEYLRHYIVQEGEIRTIFKEDAKHGRQGYYPASLQIYRLENETTALIIWEKGYGVPYPKRIKSNADGGRDARNEDATFSNLNFTWHYVIWRSDEFSWAERDIPRTTLFDPKPTNATELDLVIEQEMRSFNIPSISLCIYRQGKRVLSVSYGYSDLRTDTKANPINSYRIASISKTITAMGIAELINRRVLSLDARVFGLKGVLPSLDVSQAHPWLRFITIRHLLEHSSGGWSNMEKIEFNRTPQTKELNGTALLDFYIKSYSPKFQPGTRYLYSNVAYVMLGKIIEQISLRPYDQFIQDVILNPNKIEGRIGGVENGEFEVSYYSTDNANPYTYWTPSKLNAAAGWVMRAEEVARLFMLLESGKFSWYRMLTQPSSVKRSYGRGLQLGDDGSLFHLGSLAGSEGIGYSRRDLQVAILTNTRGREQGEHTAWMERLCRLFAKHIIIP</sequence>
<feature type="transmembrane region" description="Helical" evidence="1">
    <location>
        <begin position="102"/>
        <end position="121"/>
    </location>
</feature>
<dbReference type="PANTHER" id="PTHR46825">
    <property type="entry name" value="D-ALANYL-D-ALANINE-CARBOXYPEPTIDASE/ENDOPEPTIDASE AMPH"/>
    <property type="match status" value="1"/>
</dbReference>
<keyword evidence="1" id="KW-0812">Transmembrane</keyword>
<organism evidence="3 4">
    <name type="scientific">Necator americanus</name>
    <name type="common">Human hookworm</name>
    <dbReference type="NCBI Taxonomy" id="51031"/>
    <lineage>
        <taxon>Eukaryota</taxon>
        <taxon>Metazoa</taxon>
        <taxon>Ecdysozoa</taxon>
        <taxon>Nematoda</taxon>
        <taxon>Chromadorea</taxon>
        <taxon>Rhabditida</taxon>
        <taxon>Rhabditina</taxon>
        <taxon>Rhabditomorpha</taxon>
        <taxon>Strongyloidea</taxon>
        <taxon>Ancylostomatidae</taxon>
        <taxon>Bunostominae</taxon>
        <taxon>Necator</taxon>
    </lineage>
</organism>
<feature type="domain" description="Beta-lactamase-related" evidence="2">
    <location>
        <begin position="381"/>
        <end position="694"/>
    </location>
</feature>
<accession>A0ABR1DWE5</accession>
<evidence type="ECO:0000259" key="2">
    <source>
        <dbReference type="Pfam" id="PF00144"/>
    </source>
</evidence>
<reference evidence="3 4" key="1">
    <citation type="submission" date="2023-08" db="EMBL/GenBank/DDBJ databases">
        <title>A Necator americanus chromosomal reference genome.</title>
        <authorList>
            <person name="Ilik V."/>
            <person name="Petrzelkova K.J."/>
            <person name="Pardy F."/>
            <person name="Fuh T."/>
            <person name="Niatou-Singa F.S."/>
            <person name="Gouil Q."/>
            <person name="Baker L."/>
            <person name="Ritchie M.E."/>
            <person name="Jex A.R."/>
            <person name="Gazzola D."/>
            <person name="Li H."/>
            <person name="Toshio Fujiwara R."/>
            <person name="Zhan B."/>
            <person name="Aroian R.V."/>
            <person name="Pafco B."/>
            <person name="Schwarz E.M."/>
        </authorList>
    </citation>
    <scope>NUCLEOTIDE SEQUENCE [LARGE SCALE GENOMIC DNA]</scope>
    <source>
        <strain evidence="3 4">Aroian</strain>
        <tissue evidence="3">Whole animal</tissue>
    </source>
</reference>
<dbReference type="Pfam" id="PF00144">
    <property type="entry name" value="Beta-lactamase"/>
    <property type="match status" value="1"/>
</dbReference>
<comment type="caution">
    <text evidence="3">The sequence shown here is derived from an EMBL/GenBank/DDBJ whole genome shotgun (WGS) entry which is preliminary data.</text>
</comment>